<dbReference type="Proteomes" id="UP000277424">
    <property type="component" value="Unassembled WGS sequence"/>
</dbReference>
<dbReference type="RefSeq" id="WP_121221039.1">
    <property type="nucleotide sequence ID" value="NZ_RBIG01000003.1"/>
</dbReference>
<evidence type="ECO:0000313" key="3">
    <source>
        <dbReference type="Proteomes" id="UP000277424"/>
    </source>
</evidence>
<feature type="region of interest" description="Disordered" evidence="1">
    <location>
        <begin position="96"/>
        <end position="116"/>
    </location>
</feature>
<gene>
    <name evidence="2" type="ORF">BCL74_2886</name>
</gene>
<organism evidence="2 3">
    <name type="scientific">Oceanibaculum indicum</name>
    <dbReference type="NCBI Taxonomy" id="526216"/>
    <lineage>
        <taxon>Bacteria</taxon>
        <taxon>Pseudomonadati</taxon>
        <taxon>Pseudomonadota</taxon>
        <taxon>Alphaproteobacteria</taxon>
        <taxon>Rhodospirillales</taxon>
        <taxon>Oceanibaculaceae</taxon>
        <taxon>Oceanibaculum</taxon>
    </lineage>
</organism>
<feature type="compositionally biased region" description="Basic and acidic residues" evidence="1">
    <location>
        <begin position="101"/>
        <end position="110"/>
    </location>
</feature>
<comment type="caution">
    <text evidence="2">The sequence shown here is derived from an EMBL/GenBank/DDBJ whole genome shotgun (WGS) entry which is preliminary data.</text>
</comment>
<reference evidence="2 3" key="1">
    <citation type="submission" date="2018-10" db="EMBL/GenBank/DDBJ databases">
        <title>Comparative analysis of microorganisms from saline springs in Andes Mountain Range, Colombia.</title>
        <authorList>
            <person name="Rubin E."/>
        </authorList>
    </citation>
    <scope>NUCLEOTIDE SEQUENCE [LARGE SCALE GENOMIC DNA]</scope>
    <source>
        <strain evidence="2 3">USBA 36</strain>
    </source>
</reference>
<evidence type="ECO:0000256" key="1">
    <source>
        <dbReference type="SAM" id="MobiDB-lite"/>
    </source>
</evidence>
<name>A0A420WBN1_9PROT</name>
<dbReference type="AlphaFoldDB" id="A0A420WBN1"/>
<proteinExistence type="predicted"/>
<sequence length="116" mass="13000">MRYTPGPWRMKSNGELWSYPRGGAPGQVGQMYWSGKHEDRAGNARLISFAADLSEDLQELYRLVSQPSVVAAIKADQKIYGKARLIIENSRQTLEQATGEKLPEWPHIDPTKSLAS</sequence>
<accession>A0A420WBN1</accession>
<evidence type="ECO:0000313" key="2">
    <source>
        <dbReference type="EMBL" id="RKQ68407.1"/>
    </source>
</evidence>
<dbReference type="EMBL" id="RBIG01000003">
    <property type="protein sequence ID" value="RKQ68407.1"/>
    <property type="molecule type" value="Genomic_DNA"/>
</dbReference>
<protein>
    <submittedName>
        <fullName evidence="2">Uncharacterized protein</fullName>
    </submittedName>
</protein>
<dbReference type="OrthoDB" id="7356105at2"/>